<feature type="transmembrane region" description="Helical" evidence="1">
    <location>
        <begin position="15"/>
        <end position="34"/>
    </location>
</feature>
<dbReference type="OrthoDB" id="541052at2759"/>
<dbReference type="EMBL" id="SRPO01000684">
    <property type="protein sequence ID" value="KAG5930842.1"/>
    <property type="molecule type" value="Genomic_DNA"/>
</dbReference>
<feature type="transmembrane region" description="Helical" evidence="1">
    <location>
        <begin position="206"/>
        <end position="226"/>
    </location>
</feature>
<feature type="transmembrane region" description="Helical" evidence="1">
    <location>
        <begin position="108"/>
        <end position="130"/>
    </location>
</feature>
<sequence length="864" mass="97850">MRLEVSYIVDHHPQCSSLGFGSFLCLLVVIYNTLTWRGNWDMPASNELEDPWHSIFDDLKEWLSGPRARNHLTILGVAAISIGTYAADNQEMRSTYVCFASLVGGTRVTVLQAVGLALDGGIIINLWRVLVWTRGFKPKLRLLSKILILASTAALVVWTVTYMSVANRHVNVEFGHFHKIDVLIDSFAFTVFAISATIWACEFTPIIPLVLITSIVGIGRSVSNVLSLGDWMHLSRSASLLPLYLIASGFTLFLFVNDVRYVMVLRRTLVLFSIFVLLLTCTALTVVRPLSFFEERHPVNDLVYEARALHDRWLLRAATSTSIATAVTTYEERHGGRSPPPKFGEWYQLASGSAVIDEFEQIDKDLDIFWTMSPSTLRKRVELATSYTGVGSIIVKNGQVIASDLRSGTKDLDYAELINMVEKFSRHLPDMLIPVNLEHAPRVIPSWADKQLHSQAYLQSTTKRTPTTPGNESFLVTDVLGRDTSSRPDKNQPWHRKLASELRLMHQEACPPISPLKGRFRMNIGSFCSACVKPHSRGQFLDKWVRSLETCNQPDLAYLHSFFLSDPVLPLVQELVPLFSSSKTDGFSDIVLPLSPSQADEPDREETFSERKDALFWSTSVTAHALNEDALRGSHKTRLLHLINDPNAGDRVTMVLPLHESEESFKSESVLVTQANHDLSFNFGVGYNDSCSGRICDLVKQLYGKNNEGEDAMGYRYILLTDEDNGPPKSLCKVLRSRSVPFVSTIFQTWYSERLTPWLHFVPIDIRYQALHATFLYFTGTENRARMNGIDMYLKGRPSDAEWIAQQGQRWTARALQKEDREIYLFRLLLEWGRLIDDRRDSIGYRKNLDGEYRSDDWSRPPSP</sequence>
<evidence type="ECO:0000313" key="2">
    <source>
        <dbReference type="EMBL" id="KAG5930842.1"/>
    </source>
</evidence>
<feature type="transmembrane region" description="Helical" evidence="1">
    <location>
        <begin position="238"/>
        <end position="256"/>
    </location>
</feature>
<dbReference type="PANTHER" id="PTHR12203">
    <property type="entry name" value="KDEL LYS-ASP-GLU-LEU CONTAINING - RELATED"/>
    <property type="match status" value="1"/>
</dbReference>
<name>A0A9P7M6K9_9HYPO</name>
<protein>
    <recommendedName>
        <fullName evidence="4">Glycosyl transferase CAP10 domain-containing protein</fullName>
    </recommendedName>
</protein>
<feature type="transmembrane region" description="Helical" evidence="1">
    <location>
        <begin position="142"/>
        <end position="161"/>
    </location>
</feature>
<keyword evidence="1" id="KW-1133">Transmembrane helix</keyword>
<keyword evidence="1" id="KW-0812">Transmembrane</keyword>
<gene>
    <name evidence="2" type="ORF">E4U60_006758</name>
</gene>
<comment type="caution">
    <text evidence="2">The sequence shown here is derived from an EMBL/GenBank/DDBJ whole genome shotgun (WGS) entry which is preliminary data.</text>
</comment>
<evidence type="ECO:0000256" key="1">
    <source>
        <dbReference type="SAM" id="Phobius"/>
    </source>
</evidence>
<proteinExistence type="predicted"/>
<reference evidence="2 3" key="1">
    <citation type="journal article" date="2020" name="bioRxiv">
        <title>Whole genome comparisons of ergot fungi reveals the divergence and evolution of species within the genus Claviceps are the result of varying mechanisms driving genome evolution and host range expansion.</title>
        <authorList>
            <person name="Wyka S.A."/>
            <person name="Mondo S.J."/>
            <person name="Liu M."/>
            <person name="Dettman J."/>
            <person name="Nalam V."/>
            <person name="Broders K.D."/>
        </authorList>
    </citation>
    <scope>NUCLEOTIDE SEQUENCE [LARGE SCALE GENOMIC DNA]</scope>
    <source>
        <strain evidence="2 3">CCC 1485</strain>
    </source>
</reference>
<evidence type="ECO:0008006" key="4">
    <source>
        <dbReference type="Google" id="ProtNLM"/>
    </source>
</evidence>
<feature type="transmembrane region" description="Helical" evidence="1">
    <location>
        <begin position="182"/>
        <end position="200"/>
    </location>
</feature>
<feature type="transmembrane region" description="Helical" evidence="1">
    <location>
        <begin position="268"/>
        <end position="287"/>
    </location>
</feature>
<dbReference type="InterPro" id="IPR051091">
    <property type="entry name" value="O-Glucosyltr/Glycosyltrsf_90"/>
</dbReference>
<evidence type="ECO:0000313" key="3">
    <source>
        <dbReference type="Proteomes" id="UP000706124"/>
    </source>
</evidence>
<accession>A0A9P7M6K9</accession>
<organism evidence="2 3">
    <name type="scientific">Claviceps pazoutovae</name>
    <dbReference type="NCBI Taxonomy" id="1649127"/>
    <lineage>
        <taxon>Eukaryota</taxon>
        <taxon>Fungi</taxon>
        <taxon>Dikarya</taxon>
        <taxon>Ascomycota</taxon>
        <taxon>Pezizomycotina</taxon>
        <taxon>Sordariomycetes</taxon>
        <taxon>Hypocreomycetidae</taxon>
        <taxon>Hypocreales</taxon>
        <taxon>Clavicipitaceae</taxon>
        <taxon>Claviceps</taxon>
    </lineage>
</organism>
<keyword evidence="1" id="KW-0472">Membrane</keyword>
<dbReference type="Proteomes" id="UP000706124">
    <property type="component" value="Unassembled WGS sequence"/>
</dbReference>
<dbReference type="PANTHER" id="PTHR12203:SF35">
    <property type="entry name" value="PROTEIN O-GLUCOSYLTRANSFERASE 1"/>
    <property type="match status" value="1"/>
</dbReference>
<keyword evidence="3" id="KW-1185">Reference proteome</keyword>
<dbReference type="AlphaFoldDB" id="A0A9P7M6K9"/>